<dbReference type="Proteomes" id="UP000278886">
    <property type="component" value="Chromosome"/>
</dbReference>
<dbReference type="PRINTS" id="PR00081">
    <property type="entry name" value="GDHRDH"/>
</dbReference>
<evidence type="ECO:0000256" key="1">
    <source>
        <dbReference type="ARBA" id="ARBA00006484"/>
    </source>
</evidence>
<evidence type="ECO:0000313" key="5">
    <source>
        <dbReference type="Proteomes" id="UP000278886"/>
    </source>
</evidence>
<dbReference type="RefSeq" id="WP_120761561.1">
    <property type="nucleotide sequence ID" value="NZ_CP032630.1"/>
</dbReference>
<dbReference type="FunFam" id="3.40.50.720:FF:000594">
    <property type="entry name" value="Short-chain oxidoreductase"/>
    <property type="match status" value="1"/>
</dbReference>
<dbReference type="GO" id="GO:0016491">
    <property type="term" value="F:oxidoreductase activity"/>
    <property type="evidence" value="ECO:0007669"/>
    <property type="project" value="UniProtKB-KW"/>
</dbReference>
<evidence type="ECO:0000313" key="4">
    <source>
        <dbReference type="EMBL" id="AYF97210.1"/>
    </source>
</evidence>
<accession>A0A387BFD9</accession>
<comment type="similarity">
    <text evidence="1">Belongs to the short-chain dehydrogenases/reductases (SDR) family.</text>
</comment>
<evidence type="ECO:0000256" key="3">
    <source>
        <dbReference type="ARBA" id="ARBA00071493"/>
    </source>
</evidence>
<organism evidence="4 5">
    <name type="scientific">Protaetiibacter intestinalis</name>
    <dbReference type="NCBI Taxonomy" id="2419774"/>
    <lineage>
        <taxon>Bacteria</taxon>
        <taxon>Bacillati</taxon>
        <taxon>Actinomycetota</taxon>
        <taxon>Actinomycetes</taxon>
        <taxon>Micrococcales</taxon>
        <taxon>Microbacteriaceae</taxon>
        <taxon>Protaetiibacter</taxon>
    </lineage>
</organism>
<keyword evidence="5" id="KW-1185">Reference proteome</keyword>
<reference evidence="5" key="1">
    <citation type="submission" date="2018-09" db="EMBL/GenBank/DDBJ databases">
        <title>Genome sequencing of strain 2DFWR-13.</title>
        <authorList>
            <person name="Heo J."/>
            <person name="Kim S.-J."/>
            <person name="Kwon S.-W."/>
        </authorList>
    </citation>
    <scope>NUCLEOTIDE SEQUENCE [LARGE SCALE GENOMIC DNA]</scope>
    <source>
        <strain evidence="5">2DFWR-13</strain>
    </source>
</reference>
<dbReference type="OrthoDB" id="4577644at2"/>
<keyword evidence="2" id="KW-0560">Oxidoreductase</keyword>
<dbReference type="InterPro" id="IPR002347">
    <property type="entry name" value="SDR_fam"/>
</dbReference>
<gene>
    <name evidence="4" type="ORF">D7I47_02395</name>
</gene>
<evidence type="ECO:0000256" key="2">
    <source>
        <dbReference type="ARBA" id="ARBA00023002"/>
    </source>
</evidence>
<sequence>MKHERESAVRRPVRSPFSSLATADEVLAGRDLSGKRIIVTGGASGLGAASVRALASAGAMVTIATRNAADADDIARRFELVDGRVLDLGDLQSVRRFVSDWSGPVDVLIANAGVMALPERKLTASGWEMQLGVNFLGHFALAYGLHEQLAQANGRVVIVSSGAQLRAPVDLADLHFDSRPYDPWVAYAQSKSADVLLSVGITRRWMGDGITANACSPGAVHTQLQRHIPAEAMRQMGAMDDRGNLIHGEGFKTPEQGAATPVFLATSPLVEGVSGAYFEDNQESAVVDGGPEPRSGVARWSLDPARADALWELASLTVERETRAEDRED</sequence>
<proteinExistence type="inferred from homology"/>
<dbReference type="PANTHER" id="PTHR24320">
    <property type="entry name" value="RETINOL DEHYDROGENASE"/>
    <property type="match status" value="1"/>
</dbReference>
<protein>
    <recommendedName>
        <fullName evidence="3">Probable oxidoreductase</fullName>
    </recommendedName>
</protein>
<name>A0A387BFD9_9MICO</name>
<dbReference type="EMBL" id="CP032630">
    <property type="protein sequence ID" value="AYF97210.1"/>
    <property type="molecule type" value="Genomic_DNA"/>
</dbReference>
<dbReference type="PANTHER" id="PTHR24320:SF148">
    <property type="entry name" value="NAD(P)-BINDING ROSSMANN-FOLD SUPERFAMILY PROTEIN"/>
    <property type="match status" value="1"/>
</dbReference>
<dbReference type="KEGG" id="lyd:D7I47_02395"/>
<dbReference type="Gene3D" id="3.40.50.720">
    <property type="entry name" value="NAD(P)-binding Rossmann-like Domain"/>
    <property type="match status" value="1"/>
</dbReference>
<dbReference type="SUPFAM" id="SSF51735">
    <property type="entry name" value="NAD(P)-binding Rossmann-fold domains"/>
    <property type="match status" value="1"/>
</dbReference>
<dbReference type="InterPro" id="IPR036291">
    <property type="entry name" value="NAD(P)-bd_dom_sf"/>
</dbReference>
<dbReference type="Pfam" id="PF00106">
    <property type="entry name" value="adh_short"/>
    <property type="match status" value="1"/>
</dbReference>
<dbReference type="AlphaFoldDB" id="A0A387BFD9"/>